<name>A0A2J6RJY4_HYAVF</name>
<feature type="transmembrane region" description="Helical" evidence="15">
    <location>
        <begin position="1096"/>
        <end position="1123"/>
    </location>
</feature>
<dbReference type="GO" id="GO:0005509">
    <property type="term" value="F:calcium ion binding"/>
    <property type="evidence" value="ECO:0007669"/>
    <property type="project" value="InterPro"/>
</dbReference>
<feature type="transmembrane region" description="Helical" evidence="15">
    <location>
        <begin position="1488"/>
        <end position="1507"/>
    </location>
</feature>
<comment type="subcellular location">
    <subcellularLocation>
        <location evidence="1">Membrane</location>
        <topology evidence="1">Multi-pass membrane protein</topology>
    </subcellularLocation>
</comment>
<dbReference type="GO" id="GO:0098703">
    <property type="term" value="P:calcium ion import across plasma membrane"/>
    <property type="evidence" value="ECO:0007669"/>
    <property type="project" value="TreeGrafter"/>
</dbReference>
<feature type="transmembrane region" description="Helical" evidence="15">
    <location>
        <begin position="833"/>
        <end position="861"/>
    </location>
</feature>
<evidence type="ECO:0000256" key="15">
    <source>
        <dbReference type="SAM" id="Phobius"/>
    </source>
</evidence>
<keyword evidence="3" id="KW-0597">Phosphoprotein</keyword>
<evidence type="ECO:0000256" key="4">
    <source>
        <dbReference type="ARBA" id="ARBA00022568"/>
    </source>
</evidence>
<evidence type="ECO:0000256" key="13">
    <source>
        <dbReference type="ARBA" id="ARBA00023303"/>
    </source>
</evidence>
<keyword evidence="12" id="KW-0325">Glycoprotein</keyword>
<evidence type="ECO:0000256" key="9">
    <source>
        <dbReference type="ARBA" id="ARBA00022989"/>
    </source>
</evidence>
<feature type="transmembrane region" description="Helical" evidence="15">
    <location>
        <begin position="1455"/>
        <end position="1476"/>
    </location>
</feature>
<dbReference type="Gene3D" id="1.10.287.70">
    <property type="match status" value="4"/>
</dbReference>
<dbReference type="GO" id="GO:0008331">
    <property type="term" value="F:high voltage-gated calcium channel activity"/>
    <property type="evidence" value="ECO:0007669"/>
    <property type="project" value="TreeGrafter"/>
</dbReference>
<feature type="transmembrane region" description="Helical" evidence="15">
    <location>
        <begin position="358"/>
        <end position="384"/>
    </location>
</feature>
<protein>
    <recommendedName>
        <fullName evidence="16">EF-hand domain-containing protein</fullName>
    </recommendedName>
</protein>
<dbReference type="SUPFAM" id="SSF81324">
    <property type="entry name" value="Voltage-gated potassium channels"/>
    <property type="match status" value="3"/>
</dbReference>
<dbReference type="PROSITE" id="PS50222">
    <property type="entry name" value="EF_HAND_2"/>
    <property type="match status" value="1"/>
</dbReference>
<keyword evidence="9 15" id="KW-1133">Transmembrane helix</keyword>
<feature type="transmembrane region" description="Helical" evidence="15">
    <location>
        <begin position="1423"/>
        <end position="1443"/>
    </location>
</feature>
<evidence type="ECO:0000256" key="1">
    <source>
        <dbReference type="ARBA" id="ARBA00004141"/>
    </source>
</evidence>
<feature type="transmembrane region" description="Helical" evidence="15">
    <location>
        <begin position="1135"/>
        <end position="1156"/>
    </location>
</feature>
<evidence type="ECO:0000256" key="2">
    <source>
        <dbReference type="ARBA" id="ARBA00022448"/>
    </source>
</evidence>
<feature type="transmembrane region" description="Helical" evidence="15">
    <location>
        <begin position="435"/>
        <end position="455"/>
    </location>
</feature>
<keyword evidence="8" id="KW-0851">Voltage-gated channel</keyword>
<keyword evidence="10" id="KW-0406">Ion transport</keyword>
<feature type="transmembrane region" description="Helical" evidence="15">
    <location>
        <begin position="704"/>
        <end position="728"/>
    </location>
</feature>
<keyword evidence="5" id="KW-0107">Calcium channel</keyword>
<evidence type="ECO:0000256" key="3">
    <source>
        <dbReference type="ARBA" id="ARBA00022553"/>
    </source>
</evidence>
<feature type="transmembrane region" description="Helical" evidence="15">
    <location>
        <begin position="760"/>
        <end position="782"/>
    </location>
</feature>
<dbReference type="InterPro" id="IPR002048">
    <property type="entry name" value="EF_hand_dom"/>
</dbReference>
<evidence type="ECO:0000256" key="11">
    <source>
        <dbReference type="ARBA" id="ARBA00023136"/>
    </source>
</evidence>
<feature type="domain" description="EF-hand" evidence="16">
    <location>
        <begin position="1677"/>
        <end position="1712"/>
    </location>
</feature>
<dbReference type="STRING" id="1149755.A0A2J6RJY4"/>
<keyword evidence="2" id="KW-0813">Transport</keyword>
<feature type="transmembrane region" description="Helical" evidence="15">
    <location>
        <begin position="639"/>
        <end position="658"/>
    </location>
</feature>
<dbReference type="Proteomes" id="UP000235786">
    <property type="component" value="Unassembled WGS sequence"/>
</dbReference>
<dbReference type="Gene3D" id="1.20.120.350">
    <property type="entry name" value="Voltage-gated potassium channels. Chain C"/>
    <property type="match status" value="2"/>
</dbReference>
<evidence type="ECO:0000256" key="8">
    <source>
        <dbReference type="ARBA" id="ARBA00022882"/>
    </source>
</evidence>
<evidence type="ECO:0000256" key="5">
    <source>
        <dbReference type="ARBA" id="ARBA00022673"/>
    </source>
</evidence>
<feature type="compositionally biased region" description="Basic and acidic residues" evidence="14">
    <location>
        <begin position="9"/>
        <end position="18"/>
    </location>
</feature>
<feature type="region of interest" description="Disordered" evidence="14">
    <location>
        <begin position="1"/>
        <end position="41"/>
    </location>
</feature>
<dbReference type="InterPro" id="IPR050599">
    <property type="entry name" value="VDCC_alpha-1_subunit"/>
</dbReference>
<reference evidence="17 18" key="1">
    <citation type="submission" date="2016-04" db="EMBL/GenBank/DDBJ databases">
        <title>A degradative enzymes factory behind the ericoid mycorrhizal symbiosis.</title>
        <authorList>
            <consortium name="DOE Joint Genome Institute"/>
            <person name="Martino E."/>
            <person name="Morin E."/>
            <person name="Grelet G."/>
            <person name="Kuo A."/>
            <person name="Kohler A."/>
            <person name="Daghino S."/>
            <person name="Barry K."/>
            <person name="Choi C."/>
            <person name="Cichocki N."/>
            <person name="Clum A."/>
            <person name="Copeland A."/>
            <person name="Hainaut M."/>
            <person name="Haridas S."/>
            <person name="Labutti K."/>
            <person name="Lindquist E."/>
            <person name="Lipzen A."/>
            <person name="Khouja H.-R."/>
            <person name="Murat C."/>
            <person name="Ohm R."/>
            <person name="Olson A."/>
            <person name="Spatafora J."/>
            <person name="Veneault-Fourrey C."/>
            <person name="Henrissat B."/>
            <person name="Grigoriev I."/>
            <person name="Martin F."/>
            <person name="Perotto S."/>
        </authorList>
    </citation>
    <scope>NUCLEOTIDE SEQUENCE [LARGE SCALE GENOMIC DNA]</scope>
    <source>
        <strain evidence="17 18">F</strain>
    </source>
</reference>
<feature type="transmembrane region" description="Helical" evidence="15">
    <location>
        <begin position="1341"/>
        <end position="1361"/>
    </location>
</feature>
<keyword evidence="4" id="KW-0109">Calcium transport</keyword>
<accession>A0A2J6RJY4</accession>
<dbReference type="PANTHER" id="PTHR45628">
    <property type="entry name" value="VOLTAGE-DEPENDENT CALCIUM CHANNEL TYPE A SUBUNIT ALPHA-1"/>
    <property type="match status" value="1"/>
</dbReference>
<organism evidence="17 18">
    <name type="scientific">Hyaloscypha variabilis (strain UAMH 11265 / GT02V1 / F)</name>
    <name type="common">Meliniomyces variabilis</name>
    <dbReference type="NCBI Taxonomy" id="1149755"/>
    <lineage>
        <taxon>Eukaryota</taxon>
        <taxon>Fungi</taxon>
        <taxon>Dikarya</taxon>
        <taxon>Ascomycota</taxon>
        <taxon>Pezizomycotina</taxon>
        <taxon>Leotiomycetes</taxon>
        <taxon>Helotiales</taxon>
        <taxon>Hyaloscyphaceae</taxon>
        <taxon>Hyaloscypha</taxon>
        <taxon>Hyaloscypha variabilis</taxon>
    </lineage>
</organism>
<dbReference type="GO" id="GO:0005891">
    <property type="term" value="C:voltage-gated calcium channel complex"/>
    <property type="evidence" value="ECO:0007669"/>
    <property type="project" value="TreeGrafter"/>
</dbReference>
<dbReference type="InterPro" id="IPR005821">
    <property type="entry name" value="Ion_trans_dom"/>
</dbReference>
<feature type="transmembrane region" description="Helical" evidence="15">
    <location>
        <begin position="1168"/>
        <end position="1188"/>
    </location>
</feature>
<gene>
    <name evidence="17" type="ORF">L207DRAFT_634817</name>
</gene>
<evidence type="ECO:0000256" key="12">
    <source>
        <dbReference type="ARBA" id="ARBA00023180"/>
    </source>
</evidence>
<feature type="transmembrane region" description="Helical" evidence="15">
    <location>
        <begin position="1223"/>
        <end position="1251"/>
    </location>
</feature>
<feature type="transmembrane region" description="Helical" evidence="15">
    <location>
        <begin position="1551"/>
        <end position="1574"/>
    </location>
</feature>
<evidence type="ECO:0000259" key="16">
    <source>
        <dbReference type="PROSITE" id="PS50222"/>
    </source>
</evidence>
<evidence type="ECO:0000256" key="10">
    <source>
        <dbReference type="ARBA" id="ARBA00023065"/>
    </source>
</evidence>
<evidence type="ECO:0000256" key="6">
    <source>
        <dbReference type="ARBA" id="ARBA00022692"/>
    </source>
</evidence>
<evidence type="ECO:0000313" key="17">
    <source>
        <dbReference type="EMBL" id="PMD38818.1"/>
    </source>
</evidence>
<keyword evidence="13" id="KW-0407">Ion channel</keyword>
<keyword evidence="18" id="KW-1185">Reference proteome</keyword>
<keyword evidence="6 15" id="KW-0812">Transmembrane</keyword>
<feature type="transmembrane region" description="Helical" evidence="15">
    <location>
        <begin position="1513"/>
        <end position="1530"/>
    </location>
</feature>
<dbReference type="OrthoDB" id="416585at2759"/>
<evidence type="ECO:0000256" key="14">
    <source>
        <dbReference type="SAM" id="MobiDB-lite"/>
    </source>
</evidence>
<keyword evidence="7" id="KW-0106">Calcium</keyword>
<feature type="transmembrane region" description="Helical" evidence="15">
    <location>
        <begin position="570"/>
        <end position="598"/>
    </location>
</feature>
<evidence type="ECO:0000313" key="18">
    <source>
        <dbReference type="Proteomes" id="UP000235786"/>
    </source>
</evidence>
<evidence type="ECO:0000256" key="7">
    <source>
        <dbReference type="ARBA" id="ARBA00022837"/>
    </source>
</evidence>
<dbReference type="PANTHER" id="PTHR45628:SF7">
    <property type="entry name" value="VOLTAGE-DEPENDENT CALCIUM CHANNEL TYPE A SUBUNIT ALPHA-1"/>
    <property type="match status" value="1"/>
</dbReference>
<sequence>MEAASPRTTEGHTEEEGVGRSGSTTKPFLDGEAESSDVVRELSTEEILARYSKPSATSTPDSRWVTADEYFRLRSYPEGPVDIEDSRQSNWSSKRDALHNKALPRTFTSSASAEAEPAKLPATGHIRSASSARHAPALQVENETEVAAGVIGFDAGTASRTVTDTPSAPAIENIGQLRPSIVFKLKDGDIFQQDSATPPRLLERALLKMLHVLAHELHEPCCHLLTTFQTVLIVLQEVPDIAHTTPKWVMTHLVTHYLLIAIFAVYTADVAVRIVITFGIVSGKISSSHPTSSQNPIWRTSLYEGIRAYLKSLFSEFEDEVAADMMGKSRKRSIWEACTDIFSATTRRKQLFHDRRESIMLCGIHGQMHILFDVMTVMAFWISIALEDHGPRRNSAASVFRMISSLRILTLLRVSQGTQIVLRQLKAGIPQSIDVLLLICMFWILSAILGVQTFMSELRRSCIWLDPSAAHFNSTNVPVGFGQSCGGWLDTNGSAQPWQYSDGRVAGYEPKGYLCPQQLVCVEENNPFNGTMSFDDLGHSLELAFVVMSSSSFSNVMYHIIDSNSLASALYFVVVLVVMRLWLINVLISIVTSTFVALGDLAKLRNKPKFALTANELGRQAAPNQSGLPVLKAIYKKTYWFWILVIFYGFICQCLRSAGTSRDKARFLQNSEFVVSLLLSTEIAIRLCTNWTHFHKHKQNIADLIIALVTTAITIPGIGLSDIAYASLSVFQVLRIYRLVIAVPVARRYTELLLHSARDIISLVAFLLMLNFFVALLACQLFRGILPSSISDGVYNITFSNPLNSFIGIYQILSTDLWSNILFDLTASGKASAAGILGPIFLMIWFMSAQYILIAFIAVFLGRLDISEEAKYTLQFRKFLINDEPKTWSFGGFSLSKVLDMDRLSNQRRVPLDYGPATLEMLLNDAIVQQSLGKLDAAEGRIDYRASSRFVEEPKTWWKRYSYKVTRPLGRMFDSFRFREPNPFHSQLLQTSKAIDDLDAELTQSVGLNILEMHDTFLDRDEGGKGPSTLAVEREVALAAQRRSRAQEEYLLKHPHYDRSLYMFSQNSRIRKFCQLLVPAGRGERIYSRTGPKSKYIHPIFGAFIDITVLAMVIDICIATPLYQRNTFPDYPHASWNWVSYTNLAFALIFSIEALIRTIADGLYWTPNTYWPSLMGFVDSIVIVALWVDLIDSQVSHQIAGLGALKALRAFRLCFQIKAARSLVLAVLGRSSGLLMILISAVVLLMAFGAYGLTLFGGKLDQCNDVNASFNNTVNCVGEYSIQEQPGWNVLSPGVVITSYINFDNFGNAIFTLFQIMSRRGFADVMVKASSIQGSAASQLYSLYFIAFNLVTTIFVLILLLSTFTRNATETTGQALLTSDQKSWAGLRTILDAAHPTKRGYSHWESKIKVWCFRRAVRKRGRWYRFITSVLVVHILLLCLQLGPGYERWNRARDYIFLAILSIYSVQLCAEIVGLTWMRFRKSLWGRYFLGIVSFTIITGIIAQFRYVFPYTFIYHLGLDAIALLIIPRIDRLSRAWTAAMRSLLPLTTILLVWAVCFVIFAIAFTSILGLAPFSASQTWEMNFRSVPNSLVFLFMLSYGDEWPQLMNSVASVTSDHCLNNDGQCVNPTSVRALFTIWNILSMYFFANACTAIVYSHTPVGNALVTSKAAISAVSREDMRRFKIAWASLDPDGTGYVSREMFPRMLGELSGIFEMRIYDGEWTVRRILEKCQLDLRDPRSFRSLQLMPGVDLAKLNRALSKLPVREIQKRRAKMDLFYSEVLMDADPDRGIAFVNLLRILAQYNVLKDQNGLQLEESLQRRARLRKVEEQRMRIRVASFVDTLYWRRMFMKHMARKQGEINGRSLQPFAFSVTEDAEDGRASNNYTEGFDDYLTVNRRSRGS</sequence>
<keyword evidence="11 15" id="KW-0472">Membrane</keyword>
<feature type="transmembrane region" description="Helical" evidence="15">
    <location>
        <begin position="257"/>
        <end position="281"/>
    </location>
</feature>
<dbReference type="Pfam" id="PF00520">
    <property type="entry name" value="Ion_trans"/>
    <property type="match status" value="4"/>
</dbReference>
<dbReference type="InterPro" id="IPR027359">
    <property type="entry name" value="Volt_channel_dom_sf"/>
</dbReference>
<dbReference type="EMBL" id="KZ613947">
    <property type="protein sequence ID" value="PMD38818.1"/>
    <property type="molecule type" value="Genomic_DNA"/>
</dbReference>
<proteinExistence type="predicted"/>